<dbReference type="Gene3D" id="3.40.50.1110">
    <property type="entry name" value="SGNH hydrolase"/>
    <property type="match status" value="1"/>
</dbReference>
<dbReference type="GO" id="GO:0016787">
    <property type="term" value="F:hydrolase activity"/>
    <property type="evidence" value="ECO:0007669"/>
    <property type="project" value="UniProtKB-KW"/>
</dbReference>
<dbReference type="SUPFAM" id="SSF52266">
    <property type="entry name" value="SGNH hydrolase"/>
    <property type="match status" value="1"/>
</dbReference>
<keyword evidence="4" id="KW-1185">Reference proteome</keyword>
<evidence type="ECO:0000313" key="4">
    <source>
        <dbReference type="Proteomes" id="UP001501447"/>
    </source>
</evidence>
<gene>
    <name evidence="3" type="ORF">GCM10009863_16820</name>
</gene>
<name>A0ABN3PX31_9ACTN</name>
<dbReference type="Proteomes" id="UP001501447">
    <property type="component" value="Unassembled WGS sequence"/>
</dbReference>
<dbReference type="EMBL" id="BAAARJ010000004">
    <property type="protein sequence ID" value="GAA2603895.1"/>
    <property type="molecule type" value="Genomic_DNA"/>
</dbReference>
<feature type="domain" description="SGNH hydrolase-type esterase" evidence="2">
    <location>
        <begin position="178"/>
        <end position="373"/>
    </location>
</feature>
<protein>
    <submittedName>
        <fullName evidence="3">SGNH/GDSL hydrolase family protein</fullName>
    </submittedName>
</protein>
<sequence>MTTERDWITTPLTEELLRGALELERTAHGILPHRLPARARAQSADPQLAMAESQPSGVRLAFRTRATAVELDTLPTKRSYVNVPPRPDGVYELLVDGNPAGRASVKGGNTLTIDMSAGTAQVQPGAAGTLAFTGLPERVKDVEIWLPHNETTELIALRTDAPVEPAPDPGRKVWLHHGSSISHGSDAAGPTTTWPALAASLGGVELINLGLAGSALLDPFTARALRDTPADLISVKIGINIVNADLMRLRAFGPAVHGFLDTIREGHPTTPLLVVSPIWCPIHEDTPGPCAPDFSRISEGLMRFTAAGDPAERASGKLTLGVIRDELARIVAQRADEDPHMRYLDGRELYGEDDFAELPLPDQLHPDAAGHRRIGERFAERAFAPGGPFSADRAGQPGRA</sequence>
<feature type="region of interest" description="Disordered" evidence="1">
    <location>
        <begin position="381"/>
        <end position="400"/>
    </location>
</feature>
<keyword evidence="3" id="KW-0378">Hydrolase</keyword>
<dbReference type="InterPro" id="IPR013830">
    <property type="entry name" value="SGNH_hydro"/>
</dbReference>
<evidence type="ECO:0000313" key="3">
    <source>
        <dbReference type="EMBL" id="GAA2603895.1"/>
    </source>
</evidence>
<dbReference type="Pfam" id="PF13472">
    <property type="entry name" value="Lipase_GDSL_2"/>
    <property type="match status" value="1"/>
</dbReference>
<comment type="caution">
    <text evidence="3">The sequence shown here is derived from an EMBL/GenBank/DDBJ whole genome shotgun (WGS) entry which is preliminary data.</text>
</comment>
<organism evidence="3 4">
    <name type="scientific">Streptomyces axinellae</name>
    <dbReference type="NCBI Taxonomy" id="552788"/>
    <lineage>
        <taxon>Bacteria</taxon>
        <taxon>Bacillati</taxon>
        <taxon>Actinomycetota</taxon>
        <taxon>Actinomycetes</taxon>
        <taxon>Kitasatosporales</taxon>
        <taxon>Streptomycetaceae</taxon>
        <taxon>Streptomyces</taxon>
    </lineage>
</organism>
<dbReference type="InterPro" id="IPR036514">
    <property type="entry name" value="SGNH_hydro_sf"/>
</dbReference>
<evidence type="ECO:0000259" key="2">
    <source>
        <dbReference type="Pfam" id="PF13472"/>
    </source>
</evidence>
<reference evidence="3 4" key="1">
    <citation type="journal article" date="2019" name="Int. J. Syst. Evol. Microbiol.">
        <title>The Global Catalogue of Microorganisms (GCM) 10K type strain sequencing project: providing services to taxonomists for standard genome sequencing and annotation.</title>
        <authorList>
            <consortium name="The Broad Institute Genomics Platform"/>
            <consortium name="The Broad Institute Genome Sequencing Center for Infectious Disease"/>
            <person name="Wu L."/>
            <person name="Ma J."/>
        </authorList>
    </citation>
    <scope>NUCLEOTIDE SEQUENCE [LARGE SCALE GENOMIC DNA]</scope>
    <source>
        <strain evidence="3 4">JCM 16373</strain>
    </source>
</reference>
<evidence type="ECO:0000256" key="1">
    <source>
        <dbReference type="SAM" id="MobiDB-lite"/>
    </source>
</evidence>
<accession>A0ABN3PX31</accession>
<dbReference type="Gene3D" id="2.60.120.260">
    <property type="entry name" value="Galactose-binding domain-like"/>
    <property type="match status" value="1"/>
</dbReference>
<dbReference type="CDD" id="cd01844">
    <property type="entry name" value="SGNH_hydrolase_like_6"/>
    <property type="match status" value="1"/>
</dbReference>
<dbReference type="RefSeq" id="WP_344563730.1">
    <property type="nucleotide sequence ID" value="NZ_BAAARJ010000004.1"/>
</dbReference>
<proteinExistence type="predicted"/>